<feature type="compositionally biased region" description="Basic and acidic residues" evidence="1">
    <location>
        <begin position="238"/>
        <end position="281"/>
    </location>
</feature>
<evidence type="ECO:0000313" key="2">
    <source>
        <dbReference type="EMBL" id="OQV26009.1"/>
    </source>
</evidence>
<feature type="compositionally biased region" description="Polar residues" evidence="1">
    <location>
        <begin position="848"/>
        <end position="857"/>
    </location>
</feature>
<feature type="compositionally biased region" description="Low complexity" evidence="1">
    <location>
        <begin position="768"/>
        <end position="777"/>
    </location>
</feature>
<feature type="compositionally biased region" description="Basic and acidic residues" evidence="1">
    <location>
        <begin position="137"/>
        <end position="152"/>
    </location>
</feature>
<name>A0A1W0XEV3_HYPEX</name>
<feature type="compositionally biased region" description="Polar residues" evidence="1">
    <location>
        <begin position="1"/>
        <end position="12"/>
    </location>
</feature>
<dbReference type="EMBL" id="MTYJ01000001">
    <property type="protein sequence ID" value="OQV26009.1"/>
    <property type="molecule type" value="Genomic_DNA"/>
</dbReference>
<evidence type="ECO:0008006" key="4">
    <source>
        <dbReference type="Google" id="ProtNLM"/>
    </source>
</evidence>
<feature type="compositionally biased region" description="Low complexity" evidence="1">
    <location>
        <begin position="646"/>
        <end position="659"/>
    </location>
</feature>
<feature type="compositionally biased region" description="Basic and acidic residues" evidence="1">
    <location>
        <begin position="660"/>
        <end position="673"/>
    </location>
</feature>
<feature type="compositionally biased region" description="Gly residues" evidence="1">
    <location>
        <begin position="333"/>
        <end position="350"/>
    </location>
</feature>
<dbReference type="Proteomes" id="UP000192578">
    <property type="component" value="Unassembled WGS sequence"/>
</dbReference>
<feature type="compositionally biased region" description="Pro residues" evidence="1">
    <location>
        <begin position="321"/>
        <end position="330"/>
    </location>
</feature>
<feature type="region of interest" description="Disordered" evidence="1">
    <location>
        <begin position="450"/>
        <end position="483"/>
    </location>
</feature>
<feature type="region of interest" description="Disordered" evidence="1">
    <location>
        <begin position="613"/>
        <end position="858"/>
    </location>
</feature>
<feature type="compositionally biased region" description="Polar residues" evidence="1">
    <location>
        <begin position="83"/>
        <end position="97"/>
    </location>
</feature>
<dbReference type="OrthoDB" id="10060000at2759"/>
<feature type="region of interest" description="Disordered" evidence="1">
    <location>
        <begin position="137"/>
        <end position="156"/>
    </location>
</feature>
<feature type="compositionally biased region" description="Low complexity" evidence="1">
    <location>
        <begin position="456"/>
        <end position="471"/>
    </location>
</feature>
<feature type="compositionally biased region" description="Low complexity" evidence="1">
    <location>
        <begin position="712"/>
        <end position="721"/>
    </location>
</feature>
<gene>
    <name evidence="2" type="ORF">BV898_00141</name>
</gene>
<feature type="region of interest" description="Disordered" evidence="1">
    <location>
        <begin position="1"/>
        <end position="114"/>
    </location>
</feature>
<feature type="compositionally biased region" description="Polar residues" evidence="1">
    <location>
        <begin position="283"/>
        <end position="311"/>
    </location>
</feature>
<feature type="compositionally biased region" description="Polar residues" evidence="1">
    <location>
        <begin position="636"/>
        <end position="645"/>
    </location>
</feature>
<proteinExistence type="predicted"/>
<feature type="compositionally biased region" description="Polar residues" evidence="1">
    <location>
        <begin position="558"/>
        <end position="576"/>
    </location>
</feature>
<feature type="compositionally biased region" description="Basic and acidic residues" evidence="1">
    <location>
        <begin position="727"/>
        <end position="767"/>
    </location>
</feature>
<feature type="compositionally biased region" description="Basic residues" evidence="1">
    <location>
        <begin position="698"/>
        <end position="711"/>
    </location>
</feature>
<reference evidence="3" key="1">
    <citation type="submission" date="2017-01" db="EMBL/GenBank/DDBJ databases">
        <title>Comparative genomics of anhydrobiosis in the tardigrade Hypsibius dujardini.</title>
        <authorList>
            <person name="Yoshida Y."/>
            <person name="Koutsovoulos G."/>
            <person name="Laetsch D."/>
            <person name="Stevens L."/>
            <person name="Kumar S."/>
            <person name="Horikawa D."/>
            <person name="Ishino K."/>
            <person name="Komine S."/>
            <person name="Tomita M."/>
            <person name="Blaxter M."/>
            <person name="Arakawa K."/>
        </authorList>
    </citation>
    <scope>NUCLEOTIDE SEQUENCE [LARGE SCALE GENOMIC DNA]</scope>
    <source>
        <strain evidence="3">Z151</strain>
    </source>
</reference>
<evidence type="ECO:0000256" key="1">
    <source>
        <dbReference type="SAM" id="MobiDB-lite"/>
    </source>
</evidence>
<feature type="region of interest" description="Disordered" evidence="1">
    <location>
        <begin position="548"/>
        <end position="576"/>
    </location>
</feature>
<sequence>MSSRTSPLGCQQTTTTTTTTRPCDTALAPVSPSPGSISPELNHHHHHHHHSPSPATTTASVTGTIITEYKPLGTEPSSPAIGLSSQAQRSGSQSPVSSPHEILQNDKDDDGATTTIGHSAQVITGITSDAVLLKREASDDKTLNPSTEERVEISTPTKDVNGLVTVAVDPTLLTNGASTNDNNNNNINTASVLTFPASSSSSVGQQQPPASADHPPPSLAASVGSNEPRHRDKKSSHRDRTDRDRDRENRHRDKDRDRERDKEKEREQREQRDKSTPRPDSRLSASSKADNHNPASQRGFNPVIQSPNPLTQHLFHSSPTPLSPPFPSLPHPGSGGGGGSGGGVGGVGGGGGASSLFSHLNYQQPNWRMFSPAMMGPGAGGMPGMPMSLMGPGFDRAAFFGFPQYSPGGPAFSNGGMGNGMNSAHSLLSSSLPSPFPPSMSGMGGLPLPNFPGLPPNFQSPATPAPTSASSQMSNPSTGPKKPGRWCAMHVRIAWEIYHHQQRQQQQSSASSAEAMKLGDFSKDLSVLAKMGPPISLNLNAPGLTPSFFSRPGAPSDLASSQLPSSVSRLPSQQQPMGWPAMRPPYNFGMPSPSSGLGGLNFPGNPMMGGRDMLASNFQPSSWGQRPMAFGGLANPSPSLNPTNGSSSFSTSTAQSQSTMDRKDAAPPTDKKPALSPLESHQKRPNEEESSSSTTSSSKKKHRSDNHRRSSKSPNTHNNNNNHDKHHSFSKDSRRSPDRARERERDRERERERKRAETPPREGKKSSESASANSAKAIDLRNRIDSVTSAATPNAPERTKSMLPAGASQTTSGMLSGPSPHLPSFPGESPFPSFMASQLSSPSSASFDRNSSGSSMFPSAPGFPPMWPSFDPLRLPVGLGNDPMAAAQIYQWQQRMRGGGGPIMGAGGFSPDMFRSTQFFQQQMERDRLNEMMRFKPGGFSPGPSLGGGPGALFSPQLSSLMRSGGGGLGDPSAMYSPPGFAVDPMTAPPRRSPTPAKSMPPESSGRKDTAGNLLNGKDSPTDLSSSKSRSSAAAAAALGQSQSGKDSASSSASLCTKSSKGQHERSSGSHHSHRHSPPANGETAAASSPAALKVDKDKN</sequence>
<evidence type="ECO:0000313" key="3">
    <source>
        <dbReference type="Proteomes" id="UP000192578"/>
    </source>
</evidence>
<feature type="region of interest" description="Disordered" evidence="1">
    <location>
        <begin position="197"/>
        <end position="350"/>
    </location>
</feature>
<dbReference type="AlphaFoldDB" id="A0A1W0XEV3"/>
<keyword evidence="3" id="KW-1185">Reference proteome</keyword>
<protein>
    <recommendedName>
        <fullName evidence="4">Fibrosin-1-like protein</fullName>
    </recommendedName>
</protein>
<feature type="compositionally biased region" description="Low complexity" evidence="1">
    <location>
        <begin position="52"/>
        <end position="67"/>
    </location>
</feature>
<feature type="compositionally biased region" description="Low complexity" evidence="1">
    <location>
        <begin position="824"/>
        <end position="847"/>
    </location>
</feature>
<feature type="compositionally biased region" description="Low complexity" evidence="1">
    <location>
        <begin position="1024"/>
        <end position="1060"/>
    </location>
</feature>
<accession>A0A1W0XEV3</accession>
<comment type="caution">
    <text evidence="2">The sequence shown here is derived from an EMBL/GenBank/DDBJ whole genome shotgun (WGS) entry which is preliminary data.</text>
</comment>
<organism evidence="2 3">
    <name type="scientific">Hypsibius exemplaris</name>
    <name type="common">Freshwater tardigrade</name>
    <dbReference type="NCBI Taxonomy" id="2072580"/>
    <lineage>
        <taxon>Eukaryota</taxon>
        <taxon>Metazoa</taxon>
        <taxon>Ecdysozoa</taxon>
        <taxon>Tardigrada</taxon>
        <taxon>Eutardigrada</taxon>
        <taxon>Parachela</taxon>
        <taxon>Hypsibioidea</taxon>
        <taxon>Hypsibiidae</taxon>
        <taxon>Hypsibius</taxon>
    </lineage>
</organism>
<feature type="compositionally biased region" description="Low complexity" evidence="1">
    <location>
        <begin position="197"/>
        <end position="212"/>
    </location>
</feature>
<feature type="compositionally biased region" description="Low complexity" evidence="1">
    <location>
        <begin position="952"/>
        <end position="963"/>
    </location>
</feature>
<feature type="region of interest" description="Disordered" evidence="1">
    <location>
        <begin position="938"/>
        <end position="1100"/>
    </location>
</feature>